<evidence type="ECO:0000313" key="2">
    <source>
        <dbReference type="Proteomes" id="UP001596107"/>
    </source>
</evidence>
<dbReference type="EMBL" id="JBHSNB010000001">
    <property type="protein sequence ID" value="MFC5584477.1"/>
    <property type="molecule type" value="Genomic_DNA"/>
</dbReference>
<comment type="caution">
    <text evidence="1">The sequence shown here is derived from an EMBL/GenBank/DDBJ whole genome shotgun (WGS) entry which is preliminary data.</text>
</comment>
<name>A0ABW0T526_9HYPH</name>
<protein>
    <submittedName>
        <fullName evidence="1">Uncharacterized protein</fullName>
    </submittedName>
</protein>
<proteinExistence type="predicted"/>
<organism evidence="1 2">
    <name type="scientific">Nitratireductor kimnyeongensis</name>
    <dbReference type="NCBI Taxonomy" id="430679"/>
    <lineage>
        <taxon>Bacteria</taxon>
        <taxon>Pseudomonadati</taxon>
        <taxon>Pseudomonadota</taxon>
        <taxon>Alphaproteobacteria</taxon>
        <taxon>Hyphomicrobiales</taxon>
        <taxon>Phyllobacteriaceae</taxon>
        <taxon>Nitratireductor</taxon>
    </lineage>
</organism>
<dbReference type="Proteomes" id="UP001596107">
    <property type="component" value="Unassembled WGS sequence"/>
</dbReference>
<gene>
    <name evidence="1" type="ORF">ACFPOD_05095</name>
</gene>
<keyword evidence="2" id="KW-1185">Reference proteome</keyword>
<evidence type="ECO:0000313" key="1">
    <source>
        <dbReference type="EMBL" id="MFC5584477.1"/>
    </source>
</evidence>
<dbReference type="RefSeq" id="WP_223019731.1">
    <property type="nucleotide sequence ID" value="NZ_CP078143.1"/>
</dbReference>
<accession>A0ABW0T526</accession>
<reference evidence="2" key="1">
    <citation type="journal article" date="2019" name="Int. J. Syst. Evol. Microbiol.">
        <title>The Global Catalogue of Microorganisms (GCM) 10K type strain sequencing project: providing services to taxonomists for standard genome sequencing and annotation.</title>
        <authorList>
            <consortium name="The Broad Institute Genomics Platform"/>
            <consortium name="The Broad Institute Genome Sequencing Center for Infectious Disease"/>
            <person name="Wu L."/>
            <person name="Ma J."/>
        </authorList>
    </citation>
    <scope>NUCLEOTIDE SEQUENCE [LARGE SCALE GENOMIC DNA]</scope>
    <source>
        <strain evidence="2">JCM 3366</strain>
    </source>
</reference>
<sequence>MHGDFADLGCLVRHVMNPAIVGVVIGYEGSLVLVRLASMQVIKLHEYELTAAGDDGEGEPALVDEDDNVIDFTKARDLRTAKTRGAA</sequence>